<evidence type="ECO:0000313" key="2">
    <source>
        <dbReference type="EMBL" id="RRJ83640.1"/>
    </source>
</evidence>
<protein>
    <submittedName>
        <fullName evidence="2">Crp/Fnr family transcriptional regulator</fullName>
    </submittedName>
</protein>
<comment type="caution">
    <text evidence="2">The sequence shown here is derived from an EMBL/GenBank/DDBJ whole genome shotgun (WGS) entry which is preliminary data.</text>
</comment>
<accession>A0A3P3VLY5</accession>
<dbReference type="EMBL" id="QWEZ01000001">
    <property type="protein sequence ID" value="RRJ83640.1"/>
    <property type="molecule type" value="Genomic_DNA"/>
</dbReference>
<dbReference type="RefSeq" id="WP_125013796.1">
    <property type="nucleotide sequence ID" value="NZ_QWEZ01000001.1"/>
</dbReference>
<proteinExistence type="predicted"/>
<dbReference type="Proteomes" id="UP000280792">
    <property type="component" value="Unassembled WGS sequence"/>
</dbReference>
<dbReference type="Pfam" id="PF00027">
    <property type="entry name" value="cNMP_binding"/>
    <property type="match status" value="1"/>
</dbReference>
<keyword evidence="3" id="KW-1185">Reference proteome</keyword>
<dbReference type="InterPro" id="IPR000595">
    <property type="entry name" value="cNMP-bd_dom"/>
</dbReference>
<dbReference type="CDD" id="cd00038">
    <property type="entry name" value="CAP_ED"/>
    <property type="match status" value="1"/>
</dbReference>
<organism evidence="2 3">
    <name type="scientific">Aestuariirhabdus litorea</name>
    <dbReference type="NCBI Taxonomy" id="2528527"/>
    <lineage>
        <taxon>Bacteria</taxon>
        <taxon>Pseudomonadati</taxon>
        <taxon>Pseudomonadota</taxon>
        <taxon>Gammaproteobacteria</taxon>
        <taxon>Oceanospirillales</taxon>
        <taxon>Aestuariirhabdaceae</taxon>
        <taxon>Aestuariirhabdus</taxon>
    </lineage>
</organism>
<name>A0A3P3VLY5_9GAMM</name>
<dbReference type="InterPro" id="IPR018490">
    <property type="entry name" value="cNMP-bd_dom_sf"/>
</dbReference>
<sequence>MRYPTAYKTLCDFFPLPLNQWLELESEVGERQLHKGEWLLQPGERPTMAYQVCDGLCRSYYLSHEGKEFTKHFHGPGELLAPLAELITGEPSRGYIQAVTPARVLTLPYLSLTRRYQGDRCWLELGRRLAEHIFLQKEVREFELLQLNAEQRYGRYLERFSELVEQTPQYMIASYLGITPVALSRLISRRKNALQAGTDPR</sequence>
<dbReference type="InterPro" id="IPR014710">
    <property type="entry name" value="RmlC-like_jellyroll"/>
</dbReference>
<reference evidence="2 3" key="1">
    <citation type="submission" date="2018-08" db="EMBL/GenBank/DDBJ databases">
        <authorList>
            <person name="Khan S.A."/>
        </authorList>
    </citation>
    <scope>NUCLEOTIDE SEQUENCE [LARGE SCALE GENOMIC DNA]</scope>
    <source>
        <strain evidence="2 3">GTF-13</strain>
    </source>
</reference>
<dbReference type="PROSITE" id="PS50042">
    <property type="entry name" value="CNMP_BINDING_3"/>
    <property type="match status" value="1"/>
</dbReference>
<dbReference type="AlphaFoldDB" id="A0A3P3VLY5"/>
<dbReference type="Gene3D" id="2.60.120.10">
    <property type="entry name" value="Jelly Rolls"/>
    <property type="match status" value="1"/>
</dbReference>
<dbReference type="SUPFAM" id="SSF51206">
    <property type="entry name" value="cAMP-binding domain-like"/>
    <property type="match status" value="1"/>
</dbReference>
<reference evidence="2 3" key="2">
    <citation type="submission" date="2018-12" db="EMBL/GenBank/DDBJ databases">
        <title>Simiduia agarivorans gen. nov., sp. nov., a marine, agarolytic bacterium isolated from shallow coastal water from Keelung, Taiwan.</title>
        <authorList>
            <person name="Shieh W.Y."/>
        </authorList>
    </citation>
    <scope>NUCLEOTIDE SEQUENCE [LARGE SCALE GENOMIC DNA]</scope>
    <source>
        <strain evidence="2 3">GTF-13</strain>
    </source>
</reference>
<evidence type="ECO:0000259" key="1">
    <source>
        <dbReference type="PROSITE" id="PS50042"/>
    </source>
</evidence>
<gene>
    <name evidence="2" type="ORF">D0544_00500</name>
</gene>
<feature type="domain" description="Cyclic nucleotide-binding" evidence="1">
    <location>
        <begin position="12"/>
        <end position="114"/>
    </location>
</feature>
<evidence type="ECO:0000313" key="3">
    <source>
        <dbReference type="Proteomes" id="UP000280792"/>
    </source>
</evidence>